<accession>A0A1K1PU58</accession>
<keyword evidence="1" id="KW-0812">Transmembrane</keyword>
<organism evidence="2 3">
    <name type="scientific">Ruminococcus flavefaciens</name>
    <dbReference type="NCBI Taxonomy" id="1265"/>
    <lineage>
        <taxon>Bacteria</taxon>
        <taxon>Bacillati</taxon>
        <taxon>Bacillota</taxon>
        <taxon>Clostridia</taxon>
        <taxon>Eubacteriales</taxon>
        <taxon>Oscillospiraceae</taxon>
        <taxon>Ruminococcus</taxon>
    </lineage>
</organism>
<reference evidence="2 3" key="1">
    <citation type="submission" date="2016-11" db="EMBL/GenBank/DDBJ databases">
        <authorList>
            <person name="Jaros S."/>
            <person name="Januszkiewicz K."/>
            <person name="Wedrychowicz H."/>
        </authorList>
    </citation>
    <scope>NUCLEOTIDE SEQUENCE [LARGE SCALE GENOMIC DNA]</scope>
    <source>
        <strain evidence="2 3">YL228</strain>
    </source>
</reference>
<feature type="transmembrane region" description="Helical" evidence="1">
    <location>
        <begin position="12"/>
        <end position="31"/>
    </location>
</feature>
<dbReference type="AlphaFoldDB" id="A0A1K1PU58"/>
<gene>
    <name evidence="2" type="ORF">SAMN02910280_0135</name>
</gene>
<dbReference type="Proteomes" id="UP000183461">
    <property type="component" value="Unassembled WGS sequence"/>
</dbReference>
<feature type="transmembrane region" description="Helical" evidence="1">
    <location>
        <begin position="37"/>
        <end position="54"/>
    </location>
</feature>
<keyword evidence="1" id="KW-1133">Transmembrane helix</keyword>
<evidence type="ECO:0000313" key="2">
    <source>
        <dbReference type="EMBL" id="SFW51216.1"/>
    </source>
</evidence>
<evidence type="ECO:0000256" key="1">
    <source>
        <dbReference type="SAM" id="Phobius"/>
    </source>
</evidence>
<evidence type="ECO:0000313" key="3">
    <source>
        <dbReference type="Proteomes" id="UP000183461"/>
    </source>
</evidence>
<dbReference type="EMBL" id="FPIP01000011">
    <property type="protein sequence ID" value="SFW51216.1"/>
    <property type="molecule type" value="Genomic_DNA"/>
</dbReference>
<keyword evidence="1" id="KW-0472">Membrane</keyword>
<proteinExistence type="predicted"/>
<sequence length="165" mass="18774">MKKLKVSYIPPLAIKISILIWAAVVCTVVYFTDEIGLPIGILLGLAAYVAFSNMGTTVEFGSGSVINCKYLFYKWKINLDNIENFSYSIGAHLAGSNSYSFDVRFHYNENGVEDCYKLNTKIGREDIRRCMDGESSKLEIMQIYRYAERLYPEKAKGYVQPESIF</sequence>
<dbReference type="RefSeq" id="WP_072301199.1">
    <property type="nucleotide sequence ID" value="NZ_FPIP01000011.1"/>
</dbReference>
<protein>
    <submittedName>
        <fullName evidence="2">Uncharacterized protein</fullName>
    </submittedName>
</protein>
<name>A0A1K1PU58_RUMFL</name>